<proteinExistence type="predicted"/>
<keyword evidence="2" id="KW-1185">Reference proteome</keyword>
<accession>A0ACC2P1W1</accession>
<comment type="caution">
    <text evidence="1">The sequence shown here is derived from an EMBL/GenBank/DDBJ whole genome shotgun (WGS) entry which is preliminary data.</text>
</comment>
<reference evidence="1" key="1">
    <citation type="submission" date="2023-04" db="EMBL/GenBank/DDBJ databases">
        <title>A chromosome-level genome assembly of the parasitoid wasp Eretmocerus hayati.</title>
        <authorList>
            <person name="Zhong Y."/>
            <person name="Liu S."/>
            <person name="Liu Y."/>
        </authorList>
    </citation>
    <scope>NUCLEOTIDE SEQUENCE</scope>
    <source>
        <strain evidence="1">ZJU_SS_LIU_2023</strain>
    </source>
</reference>
<evidence type="ECO:0000313" key="1">
    <source>
        <dbReference type="EMBL" id="KAJ8676811.1"/>
    </source>
</evidence>
<name>A0ACC2P1W1_9HYME</name>
<dbReference type="Proteomes" id="UP001239111">
    <property type="component" value="Chromosome 2"/>
</dbReference>
<sequence length="518" mass="57777">MSSGGLNAITKLPASPRKALSNITNISSENILSSDDRSSFLSDVTIEIAEDLSIGNVQDVVHVLQDSGLGTTLSDTSLPAHSPEPDTPASGTENNTESNTTTSKRSLTQIREDSALHHILQNFDGQELLMAYDRDRQRLAECYVMREEFVPLFSPVDLCKVVLKYELYKSNNESPTPSTYLKYAKLLCEYLGLPLECIPQFYSQGYRKGKKVTSAKGHLPNAMASIRKKSRKRQGITVPEKSDDDILEDTDETDEIVINKTYIDSWILGALKRYKAAMKCTIQEQFKNNPCYTNPNAVDLFKADHATLFPSSDQLLLTDWPNIAKKIIVVAEMYRKRSKLIENILTENSEMTSSAQIQNVALALVPLILVALAKSAKSVGKKWRPTPQEISDSFLLQVPNLTELESKRSTYETMLTSHNEPVQPYAILVGQLRKVDYTYAVVNKRVYSMASPLHAIDLCYKVCKIMRASSSKLSYDAYKFLAFHVYKDLEGSHNANVGSLSGLLSVRADHQPNADPCN</sequence>
<gene>
    <name evidence="1" type="ORF">QAD02_012598</name>
</gene>
<dbReference type="EMBL" id="CM056742">
    <property type="protein sequence ID" value="KAJ8676811.1"/>
    <property type="molecule type" value="Genomic_DNA"/>
</dbReference>
<protein>
    <submittedName>
        <fullName evidence="1">Uncharacterized protein</fullName>
    </submittedName>
</protein>
<evidence type="ECO:0000313" key="2">
    <source>
        <dbReference type="Proteomes" id="UP001239111"/>
    </source>
</evidence>
<organism evidence="1 2">
    <name type="scientific">Eretmocerus hayati</name>
    <dbReference type="NCBI Taxonomy" id="131215"/>
    <lineage>
        <taxon>Eukaryota</taxon>
        <taxon>Metazoa</taxon>
        <taxon>Ecdysozoa</taxon>
        <taxon>Arthropoda</taxon>
        <taxon>Hexapoda</taxon>
        <taxon>Insecta</taxon>
        <taxon>Pterygota</taxon>
        <taxon>Neoptera</taxon>
        <taxon>Endopterygota</taxon>
        <taxon>Hymenoptera</taxon>
        <taxon>Apocrita</taxon>
        <taxon>Proctotrupomorpha</taxon>
        <taxon>Chalcidoidea</taxon>
        <taxon>Aphelinidae</taxon>
        <taxon>Aphelininae</taxon>
        <taxon>Eretmocerus</taxon>
    </lineage>
</organism>